<keyword evidence="3" id="KW-0378">Hydrolase</keyword>
<dbReference type="GO" id="GO:0004519">
    <property type="term" value="F:endonuclease activity"/>
    <property type="evidence" value="ECO:0007669"/>
    <property type="project" value="UniProtKB-KW"/>
</dbReference>
<proteinExistence type="predicted"/>
<feature type="region of interest" description="Disordered" evidence="1">
    <location>
        <begin position="1"/>
        <end position="69"/>
    </location>
</feature>
<evidence type="ECO:0000313" key="3">
    <source>
        <dbReference type="EMBL" id="SCG46065.1"/>
    </source>
</evidence>
<dbReference type="Pfam" id="PF01844">
    <property type="entry name" value="HNH"/>
    <property type="match status" value="1"/>
</dbReference>
<reference evidence="3 4" key="1">
    <citation type="submission" date="2016-06" db="EMBL/GenBank/DDBJ databases">
        <authorList>
            <person name="Kjaerup R.B."/>
            <person name="Dalgaard T.S."/>
            <person name="Juul-Madsen H.R."/>
        </authorList>
    </citation>
    <scope>NUCLEOTIDE SEQUENCE [LARGE SCALE GENOMIC DNA]</scope>
    <source>
        <strain evidence="3 4">DSM 45097</strain>
    </source>
</reference>
<dbReference type="EMBL" id="LT607751">
    <property type="protein sequence ID" value="SCG46065.1"/>
    <property type="molecule type" value="Genomic_DNA"/>
</dbReference>
<organism evidence="3 4">
    <name type="scientific">Micromonospora siamensis</name>
    <dbReference type="NCBI Taxonomy" id="299152"/>
    <lineage>
        <taxon>Bacteria</taxon>
        <taxon>Bacillati</taxon>
        <taxon>Actinomycetota</taxon>
        <taxon>Actinomycetes</taxon>
        <taxon>Micromonosporales</taxon>
        <taxon>Micromonosporaceae</taxon>
        <taxon>Micromonospora</taxon>
    </lineage>
</organism>
<dbReference type="InterPro" id="IPR003615">
    <property type="entry name" value="HNH_nuc"/>
</dbReference>
<keyword evidence="3" id="KW-0255">Endonuclease</keyword>
<dbReference type="InterPro" id="IPR052892">
    <property type="entry name" value="NA-targeting_endonuclease"/>
</dbReference>
<keyword evidence="3" id="KW-0540">Nuclease</keyword>
<dbReference type="GO" id="GO:0003676">
    <property type="term" value="F:nucleic acid binding"/>
    <property type="evidence" value="ECO:0007669"/>
    <property type="project" value="InterPro"/>
</dbReference>
<dbReference type="Gene3D" id="1.10.30.50">
    <property type="match status" value="1"/>
</dbReference>
<keyword evidence="4" id="KW-1185">Reference proteome</keyword>
<sequence length="523" mass="58552">MYTGQTTHSGVLPQPRTLESASVDTAPRSHETGRGRHPAAGVRHGRGETGGRRRHPEPAPAGTGAGREAHTHPVVFVLDRHHRPLQPTTPARARKLLTSGRAVVHRHTPFVIRLKDREVASSEVDGVEVGIDPGSRFTGIAVFLAETAGDNLVRTGLFGIEVRHRGNQIRDRLFARAALRRARRSRKLRYRAPRYANRRRPHGWLAPSLRHRVDNTMSWIERLRRWTPVKLLHVERVAFDTQLMQEPDISGVEYQHGTLHGYEVREYLLARRGRKCVYCGAVGVPLNIDHVVPRSRGGSDRVSNLTLACVPCNQAKGATPIDTFLADQPAVLARIRRQQKLPLRDTAAVSATRWALWRALVATGLSVQVATGGRTKWNRHRTDVPKSHTLDALHVGVLTTVRSYPGQVLVATATGRGRYARTRADRYGFPRLRLPRIKTVCGFQTGDLVRAVVPTGKNIGKREGRVAVRTSGRFAIRTGQTLIQSVHHRYVHLLQRADGWAYTREEERRFDPVVTDRVPTPHT</sequence>
<dbReference type="InterPro" id="IPR002711">
    <property type="entry name" value="HNH"/>
</dbReference>
<dbReference type="NCBIfam" id="NF040563">
    <property type="entry name" value="guided_IscB"/>
    <property type="match status" value="1"/>
</dbReference>
<name>A0A1C5HJ94_9ACTN</name>
<accession>A0A1C5HJ94</accession>
<dbReference type="AlphaFoldDB" id="A0A1C5HJ94"/>
<dbReference type="PANTHER" id="PTHR33877">
    <property type="entry name" value="SLL1193 PROTEIN"/>
    <property type="match status" value="1"/>
</dbReference>
<dbReference type="SMART" id="SM00507">
    <property type="entry name" value="HNHc"/>
    <property type="match status" value="1"/>
</dbReference>
<dbReference type="Pfam" id="PF14239">
    <property type="entry name" value="RRXRR"/>
    <property type="match status" value="1"/>
</dbReference>
<dbReference type="PANTHER" id="PTHR33877:SF2">
    <property type="entry name" value="OS07G0170200 PROTEIN"/>
    <property type="match status" value="1"/>
</dbReference>
<dbReference type="InterPro" id="IPR047693">
    <property type="entry name" value="RNA-guided_IscB-like"/>
</dbReference>
<evidence type="ECO:0000259" key="2">
    <source>
        <dbReference type="SMART" id="SM00507"/>
    </source>
</evidence>
<dbReference type="CDD" id="cd00085">
    <property type="entry name" value="HNHc"/>
    <property type="match status" value="1"/>
</dbReference>
<dbReference type="GO" id="GO:0008270">
    <property type="term" value="F:zinc ion binding"/>
    <property type="evidence" value="ECO:0007669"/>
    <property type="project" value="InterPro"/>
</dbReference>
<gene>
    <name evidence="3" type="ORF">GA0074704_1831</name>
</gene>
<dbReference type="InterPro" id="IPR025938">
    <property type="entry name" value="RRXRR_dom"/>
</dbReference>
<evidence type="ECO:0000256" key="1">
    <source>
        <dbReference type="SAM" id="MobiDB-lite"/>
    </source>
</evidence>
<feature type="domain" description="HNH nuclease" evidence="2">
    <location>
        <begin position="263"/>
        <end position="314"/>
    </location>
</feature>
<dbReference type="Proteomes" id="UP000198210">
    <property type="component" value="Chromosome I"/>
</dbReference>
<protein>
    <submittedName>
        <fullName evidence="3">HNH endonuclease</fullName>
    </submittedName>
</protein>
<evidence type="ECO:0000313" key="4">
    <source>
        <dbReference type="Proteomes" id="UP000198210"/>
    </source>
</evidence>